<keyword evidence="5" id="KW-1133">Transmembrane helix</keyword>
<dbReference type="PANTHER" id="PTHR22763:SF191">
    <property type="entry name" value="RING FINGER PROTEIN 145 HOMOLOG"/>
    <property type="match status" value="1"/>
</dbReference>
<dbReference type="Pfam" id="PF13639">
    <property type="entry name" value="zf-RING_2"/>
    <property type="match status" value="1"/>
</dbReference>
<dbReference type="SMART" id="SM00184">
    <property type="entry name" value="RING"/>
    <property type="match status" value="1"/>
</dbReference>
<proteinExistence type="predicted"/>
<dbReference type="PANTHER" id="PTHR22763">
    <property type="entry name" value="RING ZINC FINGER PROTEIN"/>
    <property type="match status" value="1"/>
</dbReference>
<dbReference type="PROSITE" id="PS50089">
    <property type="entry name" value="ZF_RING_2"/>
    <property type="match status" value="1"/>
</dbReference>
<dbReference type="GeneID" id="106011735"/>
<sequence>MASVSTTACVLFGVAVLLYPPVWTLVTLCLMTTLALLTMGMANPCRGLPFVQTVFDLVWSPFSQLVNYQNILYPQIDGERRRGHGPWAVRGEIPAWARRQIYVVFTCLQYGQGGLVCLYVGLVLCYKSTFLFLEEVFCLDNFMNTQMNQGNASKSPILVRSFQNFEVSTRVAFVSLTSTTFLVGTSYCFGRMTSSAEIVLTLTFSCLCNKKIQAGAMSVIGNRYPHAVDGLGDLVVLGIFLLLDLALSSRQFFNALYSYNIIIISVTYCNAFAALMEFRIKVWLKIKYERQLVSDMRWATPDELRAHDDVCAICLGHMTLGRVTFCRHLFHGKCLRLLLKTNTQCPLCKAKLVTAVGHGHLAF</sequence>
<feature type="transmembrane region" description="Helical" evidence="5">
    <location>
        <begin position="12"/>
        <end position="37"/>
    </location>
</feature>
<dbReference type="RefSeq" id="XP_012937818.1">
    <property type="nucleotide sequence ID" value="XM_013082364.2"/>
</dbReference>
<evidence type="ECO:0000313" key="8">
    <source>
        <dbReference type="RefSeq" id="XP_012937818.1"/>
    </source>
</evidence>
<protein>
    <submittedName>
        <fullName evidence="8">Uncharacterized protein LOC106011735</fullName>
    </submittedName>
</protein>
<dbReference type="SUPFAM" id="SSF57850">
    <property type="entry name" value="RING/U-box"/>
    <property type="match status" value="1"/>
</dbReference>
<keyword evidence="5" id="KW-0812">Transmembrane</keyword>
<evidence type="ECO:0000256" key="1">
    <source>
        <dbReference type="ARBA" id="ARBA00022723"/>
    </source>
</evidence>
<dbReference type="InterPro" id="IPR013083">
    <property type="entry name" value="Znf_RING/FYVE/PHD"/>
</dbReference>
<accession>A0ABM0ZZM2</accession>
<dbReference type="Gene3D" id="3.30.40.10">
    <property type="entry name" value="Zinc/RING finger domain, C3HC4 (zinc finger)"/>
    <property type="match status" value="1"/>
</dbReference>
<dbReference type="Proteomes" id="UP000694888">
    <property type="component" value="Unplaced"/>
</dbReference>
<keyword evidence="1" id="KW-0479">Metal-binding</keyword>
<evidence type="ECO:0000259" key="6">
    <source>
        <dbReference type="PROSITE" id="PS50089"/>
    </source>
</evidence>
<dbReference type="InterPro" id="IPR050731">
    <property type="entry name" value="HRD1_E3_ubiq-ligases"/>
</dbReference>
<organism evidence="7 8">
    <name type="scientific">Aplysia californica</name>
    <name type="common">California sea hare</name>
    <dbReference type="NCBI Taxonomy" id="6500"/>
    <lineage>
        <taxon>Eukaryota</taxon>
        <taxon>Metazoa</taxon>
        <taxon>Spiralia</taxon>
        <taxon>Lophotrochozoa</taxon>
        <taxon>Mollusca</taxon>
        <taxon>Gastropoda</taxon>
        <taxon>Heterobranchia</taxon>
        <taxon>Euthyneura</taxon>
        <taxon>Tectipleura</taxon>
        <taxon>Aplysiida</taxon>
        <taxon>Aplysioidea</taxon>
        <taxon>Aplysiidae</taxon>
        <taxon>Aplysia</taxon>
    </lineage>
</organism>
<evidence type="ECO:0000256" key="5">
    <source>
        <dbReference type="SAM" id="Phobius"/>
    </source>
</evidence>
<keyword evidence="7" id="KW-1185">Reference proteome</keyword>
<reference evidence="8" key="1">
    <citation type="submission" date="2025-08" db="UniProtKB">
        <authorList>
            <consortium name="RefSeq"/>
        </authorList>
    </citation>
    <scope>IDENTIFICATION</scope>
</reference>
<keyword evidence="2 4" id="KW-0863">Zinc-finger</keyword>
<feature type="transmembrane region" description="Helical" evidence="5">
    <location>
        <begin position="227"/>
        <end position="247"/>
    </location>
</feature>
<dbReference type="InterPro" id="IPR001841">
    <property type="entry name" value="Znf_RING"/>
</dbReference>
<evidence type="ECO:0000256" key="2">
    <source>
        <dbReference type="ARBA" id="ARBA00022771"/>
    </source>
</evidence>
<feature type="domain" description="RING-type" evidence="6">
    <location>
        <begin position="311"/>
        <end position="349"/>
    </location>
</feature>
<evidence type="ECO:0000256" key="4">
    <source>
        <dbReference type="PROSITE-ProRule" id="PRU00175"/>
    </source>
</evidence>
<keyword evidence="3" id="KW-0862">Zinc</keyword>
<evidence type="ECO:0000313" key="7">
    <source>
        <dbReference type="Proteomes" id="UP000694888"/>
    </source>
</evidence>
<keyword evidence="5" id="KW-0472">Membrane</keyword>
<gene>
    <name evidence="8" type="primary">LOC106011735</name>
</gene>
<feature type="transmembrane region" description="Helical" evidence="5">
    <location>
        <begin position="259"/>
        <end position="278"/>
    </location>
</feature>
<evidence type="ECO:0000256" key="3">
    <source>
        <dbReference type="ARBA" id="ARBA00022833"/>
    </source>
</evidence>
<name>A0ABM0ZZM2_APLCA</name>